<evidence type="ECO:0000256" key="3">
    <source>
        <dbReference type="ARBA" id="ARBA00012737"/>
    </source>
</evidence>
<dbReference type="SUPFAM" id="SSF56235">
    <property type="entry name" value="N-terminal nucleophile aminohydrolases (Ntn hydrolases)"/>
    <property type="match status" value="1"/>
</dbReference>
<sequence length="589" mass="68880">MCGIAGLISKNKLKESEKRSLNKIQDDLLMRGPDDAGSLENESGNVILKHTRLAIQDLSSKGHQPMCYKNLSITFNGEIYNFKSIRKKLEQKGYCFNSNCDTEVILKAYHFWKEKCLTLLDGQFAFAIWDEEKQELFTCRDPYGKKPFYYALTNEGFWFSSYLPSLVKYSNIPRSLDKEAVYFYYAMNIIPAPYTPFKEFRKLEAGHSLTVKLSKDKSKISTYQNKYFSIKFKEDKLDLPEETIIEEIRTKLKDSVSKRLKSDVNTGVWLSGGLDSSLIVAIAKEELNEEISTFSIGFEKVKENLGDEYKYSDFVANNYNTRHHKLFIPTKEVKENLLDCYATLNEPIHIYDMIGHYFLSKYAPKNLKVAFSGVGADEIWLGYPWEQKIKDFTLPPHETFLFFLKQKEDLSEYINPSYIKENTATKFIYDYFEKQDSEEVSEFEKVLEGEISIFLVEECLKKTDSTSLRHGVEIRSPFLDLDLIEYSTNIPVDLKCKNGTTKYLMKKIAEKYYPKDFVYREKGYFPVAPIKYLIPTIKDFCKEILENIDSDIYKMDFIKKLLKKENNTENEIKILWSITCFEIWIKQFD</sequence>
<keyword evidence="5" id="KW-0067">ATP-binding</keyword>
<dbReference type="PANTHER" id="PTHR43284">
    <property type="entry name" value="ASPARAGINE SYNTHETASE (GLUTAMINE-HYDROLYZING)"/>
    <property type="match status" value="1"/>
</dbReference>
<dbReference type="EMBL" id="BAAACG010000010">
    <property type="protein sequence ID" value="GAA0741589.1"/>
    <property type="molecule type" value="Genomic_DNA"/>
</dbReference>
<dbReference type="Proteomes" id="UP001501510">
    <property type="component" value="Unassembled WGS sequence"/>
</dbReference>
<protein>
    <recommendedName>
        <fullName evidence="3">asparagine synthase (glutamine-hydrolyzing)</fullName>
        <ecNumber evidence="3">6.3.5.4</ecNumber>
    </recommendedName>
</protein>
<keyword evidence="11" id="KW-1185">Reference proteome</keyword>
<dbReference type="Gene3D" id="3.60.20.10">
    <property type="entry name" value="Glutamine Phosphoribosylpyrophosphate, subunit 1, domain 1"/>
    <property type="match status" value="1"/>
</dbReference>
<dbReference type="PIRSF" id="PIRSF001589">
    <property type="entry name" value="Asn_synthetase_glu-h"/>
    <property type="match status" value="1"/>
</dbReference>
<evidence type="ECO:0000259" key="9">
    <source>
        <dbReference type="PROSITE" id="PS51278"/>
    </source>
</evidence>
<dbReference type="EC" id="6.3.5.4" evidence="3"/>
<reference evidence="10 11" key="1">
    <citation type="journal article" date="2019" name="Int. J. Syst. Evol. Microbiol.">
        <title>The Global Catalogue of Microorganisms (GCM) 10K type strain sequencing project: providing services to taxonomists for standard genome sequencing and annotation.</title>
        <authorList>
            <consortium name="The Broad Institute Genomics Platform"/>
            <consortium name="The Broad Institute Genome Sequencing Center for Infectious Disease"/>
            <person name="Wu L."/>
            <person name="Ma J."/>
        </authorList>
    </citation>
    <scope>NUCLEOTIDE SEQUENCE [LARGE SCALE GENOMIC DNA]</scope>
    <source>
        <strain evidence="10 11">JCM 1407</strain>
    </source>
</reference>
<dbReference type="InterPro" id="IPR006426">
    <property type="entry name" value="Asn_synth_AEB"/>
</dbReference>
<keyword evidence="4" id="KW-0547">Nucleotide-binding</keyword>
<dbReference type="InterPro" id="IPR033738">
    <property type="entry name" value="AsnB_N"/>
</dbReference>
<dbReference type="InterPro" id="IPR051786">
    <property type="entry name" value="ASN_synthetase/amidase"/>
</dbReference>
<dbReference type="SUPFAM" id="SSF52402">
    <property type="entry name" value="Adenine nucleotide alpha hydrolases-like"/>
    <property type="match status" value="1"/>
</dbReference>
<evidence type="ECO:0000313" key="11">
    <source>
        <dbReference type="Proteomes" id="UP001501510"/>
    </source>
</evidence>
<dbReference type="InterPro" id="IPR001962">
    <property type="entry name" value="Asn_synthase"/>
</dbReference>
<comment type="pathway">
    <text evidence="1">Amino-acid biosynthesis; L-asparagine biosynthesis; L-asparagine from L-aspartate (L-Gln route): step 1/1.</text>
</comment>
<dbReference type="RefSeq" id="WP_343761725.1">
    <property type="nucleotide sequence ID" value="NZ_BAAACG010000010.1"/>
</dbReference>
<accession>A0ABN1JKH9</accession>
<evidence type="ECO:0000256" key="8">
    <source>
        <dbReference type="ARBA" id="ARBA00048741"/>
    </source>
</evidence>
<proteinExistence type="inferred from homology"/>
<dbReference type="InterPro" id="IPR017932">
    <property type="entry name" value="GATase_2_dom"/>
</dbReference>
<dbReference type="PANTHER" id="PTHR43284:SF1">
    <property type="entry name" value="ASPARAGINE SYNTHETASE"/>
    <property type="match status" value="1"/>
</dbReference>
<dbReference type="InterPro" id="IPR014729">
    <property type="entry name" value="Rossmann-like_a/b/a_fold"/>
</dbReference>
<dbReference type="NCBIfam" id="TIGR01536">
    <property type="entry name" value="asn_synth_AEB"/>
    <property type="match status" value="1"/>
</dbReference>
<evidence type="ECO:0000256" key="6">
    <source>
        <dbReference type="ARBA" id="ARBA00022888"/>
    </source>
</evidence>
<dbReference type="InterPro" id="IPR029055">
    <property type="entry name" value="Ntn_hydrolases_N"/>
</dbReference>
<comment type="similarity">
    <text evidence="2">Belongs to the asparagine synthetase family.</text>
</comment>
<evidence type="ECO:0000256" key="5">
    <source>
        <dbReference type="ARBA" id="ARBA00022840"/>
    </source>
</evidence>
<evidence type="ECO:0000313" key="10">
    <source>
        <dbReference type="EMBL" id="GAA0741589.1"/>
    </source>
</evidence>
<dbReference type="Pfam" id="PF13537">
    <property type="entry name" value="GATase_7"/>
    <property type="match status" value="1"/>
</dbReference>
<keyword evidence="6" id="KW-0028">Amino-acid biosynthesis</keyword>
<feature type="domain" description="Glutamine amidotransferase type-2" evidence="9">
    <location>
        <begin position="2"/>
        <end position="214"/>
    </location>
</feature>
<dbReference type="CDD" id="cd00712">
    <property type="entry name" value="AsnB"/>
    <property type="match status" value="1"/>
</dbReference>
<evidence type="ECO:0000256" key="2">
    <source>
        <dbReference type="ARBA" id="ARBA00005752"/>
    </source>
</evidence>
<comment type="caution">
    <text evidence="10">The sequence shown here is derived from an EMBL/GenBank/DDBJ whole genome shotgun (WGS) entry which is preliminary data.</text>
</comment>
<comment type="catalytic activity">
    <reaction evidence="8">
        <text>L-aspartate + L-glutamine + ATP + H2O = L-asparagine + L-glutamate + AMP + diphosphate + H(+)</text>
        <dbReference type="Rhea" id="RHEA:12228"/>
        <dbReference type="ChEBI" id="CHEBI:15377"/>
        <dbReference type="ChEBI" id="CHEBI:15378"/>
        <dbReference type="ChEBI" id="CHEBI:29985"/>
        <dbReference type="ChEBI" id="CHEBI:29991"/>
        <dbReference type="ChEBI" id="CHEBI:30616"/>
        <dbReference type="ChEBI" id="CHEBI:33019"/>
        <dbReference type="ChEBI" id="CHEBI:58048"/>
        <dbReference type="ChEBI" id="CHEBI:58359"/>
        <dbReference type="ChEBI" id="CHEBI:456215"/>
        <dbReference type="EC" id="6.3.5.4"/>
    </reaction>
</comment>
<evidence type="ECO:0000256" key="7">
    <source>
        <dbReference type="ARBA" id="ARBA00022962"/>
    </source>
</evidence>
<dbReference type="CDD" id="cd01991">
    <property type="entry name" value="Asn_synthase_B_C"/>
    <property type="match status" value="1"/>
</dbReference>
<evidence type="ECO:0000256" key="4">
    <source>
        <dbReference type="ARBA" id="ARBA00022741"/>
    </source>
</evidence>
<dbReference type="PROSITE" id="PS51278">
    <property type="entry name" value="GATASE_TYPE_2"/>
    <property type="match status" value="1"/>
</dbReference>
<evidence type="ECO:0000256" key="1">
    <source>
        <dbReference type="ARBA" id="ARBA00005187"/>
    </source>
</evidence>
<name>A0ABN1JKH9_9CLOT</name>
<dbReference type="Pfam" id="PF00733">
    <property type="entry name" value="Asn_synthase"/>
    <property type="match status" value="1"/>
</dbReference>
<organism evidence="10 11">
    <name type="scientific">Clostridium oceanicum</name>
    <dbReference type="NCBI Taxonomy" id="1543"/>
    <lineage>
        <taxon>Bacteria</taxon>
        <taxon>Bacillati</taxon>
        <taxon>Bacillota</taxon>
        <taxon>Clostridia</taxon>
        <taxon>Eubacteriales</taxon>
        <taxon>Clostridiaceae</taxon>
        <taxon>Clostridium</taxon>
    </lineage>
</organism>
<keyword evidence="6" id="KW-0061">Asparagine biosynthesis</keyword>
<keyword evidence="7" id="KW-0315">Glutamine amidotransferase</keyword>
<gene>
    <name evidence="10" type="ORF">GCM10008906_22910</name>
</gene>
<dbReference type="Gene3D" id="3.40.50.620">
    <property type="entry name" value="HUPs"/>
    <property type="match status" value="1"/>
</dbReference>